<dbReference type="AlphaFoldDB" id="A0A5M3N3N0"/>
<feature type="compositionally biased region" description="Polar residues" evidence="1">
    <location>
        <begin position="129"/>
        <end position="150"/>
    </location>
</feature>
<feature type="compositionally biased region" description="Low complexity" evidence="1">
    <location>
        <begin position="311"/>
        <end position="320"/>
    </location>
</feature>
<sequence>MVERLVSICASGAPCIPAGEILATATVRGVQPRQTEIGTLDPGGPMIPATPTAYPGNNMETSSYERSSPNPIPTSTSSPQPSQRVQTNQSTTHTSTLISYSTVPPLALTPQSTTPLIPTILVPSATSGSYATETDWSSTSVHPSKQTGVNSSRSLRLSSGVVAAIVGVASILAFGIIAGLLVRSRRRRKRNEGMKAEDMEALAGARASTIEAQLGVGLGGGSQNVQAVPGTCDDKHRPIEAGTTEAVFGFHSPSHDDDSEQREDWEFASAAPDHHPQPSSETQCPNASRAALNDHHESDLDYLSFHTTRASSSRPNSLTPRPLPPIPPSSVRPHSDATIGPVGWPAPIVTDFRREAETDAEMAVRTEELRPSDTEDFRREIVRHRGSRTGLSTAHSQSSMFSFPPPSYSSARPPTYHLPDEEVPPLPNQYRAGGGDSDHDPGSDAHLPT</sequence>
<feature type="region of interest" description="Disordered" evidence="1">
    <location>
        <begin position="384"/>
        <end position="449"/>
    </location>
</feature>
<dbReference type="Proteomes" id="UP000053558">
    <property type="component" value="Unassembled WGS sequence"/>
</dbReference>
<feature type="region of interest" description="Disordered" evidence="1">
    <location>
        <begin position="129"/>
        <end position="153"/>
    </location>
</feature>
<feature type="region of interest" description="Disordered" evidence="1">
    <location>
        <begin position="270"/>
        <end position="291"/>
    </location>
</feature>
<evidence type="ECO:0000313" key="3">
    <source>
        <dbReference type="EMBL" id="EIW85501.1"/>
    </source>
</evidence>
<dbReference type="KEGG" id="cput:CONPUDRAFT_142039"/>
<evidence type="ECO:0000256" key="2">
    <source>
        <dbReference type="SAM" id="Phobius"/>
    </source>
</evidence>
<dbReference type="EMBL" id="JH711574">
    <property type="protein sequence ID" value="EIW85501.1"/>
    <property type="molecule type" value="Genomic_DNA"/>
</dbReference>
<keyword evidence="2" id="KW-0472">Membrane</keyword>
<feature type="transmembrane region" description="Helical" evidence="2">
    <location>
        <begin position="161"/>
        <end position="182"/>
    </location>
</feature>
<dbReference type="GeneID" id="19201693"/>
<feature type="compositionally biased region" description="Polar residues" evidence="1">
    <location>
        <begin position="84"/>
        <end position="96"/>
    </location>
</feature>
<feature type="compositionally biased region" description="Low complexity" evidence="1">
    <location>
        <begin position="67"/>
        <end position="83"/>
    </location>
</feature>
<organism evidence="3 4">
    <name type="scientific">Coniophora puteana (strain RWD-64-598)</name>
    <name type="common">Brown rot fungus</name>
    <dbReference type="NCBI Taxonomy" id="741705"/>
    <lineage>
        <taxon>Eukaryota</taxon>
        <taxon>Fungi</taxon>
        <taxon>Dikarya</taxon>
        <taxon>Basidiomycota</taxon>
        <taxon>Agaricomycotina</taxon>
        <taxon>Agaricomycetes</taxon>
        <taxon>Agaricomycetidae</taxon>
        <taxon>Boletales</taxon>
        <taxon>Coniophorineae</taxon>
        <taxon>Coniophoraceae</taxon>
        <taxon>Coniophora</taxon>
    </lineage>
</organism>
<accession>A0A5M3N3N0</accession>
<reference evidence="4" key="1">
    <citation type="journal article" date="2012" name="Science">
        <title>The Paleozoic origin of enzymatic lignin decomposition reconstructed from 31 fungal genomes.</title>
        <authorList>
            <person name="Floudas D."/>
            <person name="Binder M."/>
            <person name="Riley R."/>
            <person name="Barry K."/>
            <person name="Blanchette R.A."/>
            <person name="Henrissat B."/>
            <person name="Martinez A.T."/>
            <person name="Otillar R."/>
            <person name="Spatafora J.W."/>
            <person name="Yadav J.S."/>
            <person name="Aerts A."/>
            <person name="Benoit I."/>
            <person name="Boyd A."/>
            <person name="Carlson A."/>
            <person name="Copeland A."/>
            <person name="Coutinho P.M."/>
            <person name="de Vries R.P."/>
            <person name="Ferreira P."/>
            <person name="Findley K."/>
            <person name="Foster B."/>
            <person name="Gaskell J."/>
            <person name="Glotzer D."/>
            <person name="Gorecki P."/>
            <person name="Heitman J."/>
            <person name="Hesse C."/>
            <person name="Hori C."/>
            <person name="Igarashi K."/>
            <person name="Jurgens J.A."/>
            <person name="Kallen N."/>
            <person name="Kersten P."/>
            <person name="Kohler A."/>
            <person name="Kuees U."/>
            <person name="Kumar T.K.A."/>
            <person name="Kuo A."/>
            <person name="LaButti K."/>
            <person name="Larrondo L.F."/>
            <person name="Lindquist E."/>
            <person name="Ling A."/>
            <person name="Lombard V."/>
            <person name="Lucas S."/>
            <person name="Lundell T."/>
            <person name="Martin R."/>
            <person name="McLaughlin D.J."/>
            <person name="Morgenstern I."/>
            <person name="Morin E."/>
            <person name="Murat C."/>
            <person name="Nagy L.G."/>
            <person name="Nolan M."/>
            <person name="Ohm R.A."/>
            <person name="Patyshakuliyeva A."/>
            <person name="Rokas A."/>
            <person name="Ruiz-Duenas F.J."/>
            <person name="Sabat G."/>
            <person name="Salamov A."/>
            <person name="Samejima M."/>
            <person name="Schmutz J."/>
            <person name="Slot J.C."/>
            <person name="St John F."/>
            <person name="Stenlid J."/>
            <person name="Sun H."/>
            <person name="Sun S."/>
            <person name="Syed K."/>
            <person name="Tsang A."/>
            <person name="Wiebenga A."/>
            <person name="Young D."/>
            <person name="Pisabarro A."/>
            <person name="Eastwood D.C."/>
            <person name="Martin F."/>
            <person name="Cullen D."/>
            <person name="Grigoriev I.V."/>
            <person name="Hibbett D.S."/>
        </authorList>
    </citation>
    <scope>NUCLEOTIDE SEQUENCE [LARGE SCALE GENOMIC DNA]</scope>
    <source>
        <strain evidence="4">RWD-64-598 SS2</strain>
    </source>
</reference>
<dbReference type="RefSeq" id="XP_007764969.1">
    <property type="nucleotide sequence ID" value="XM_007766779.1"/>
</dbReference>
<feature type="region of interest" description="Disordered" evidence="1">
    <location>
        <begin position="35"/>
        <end position="96"/>
    </location>
</feature>
<feature type="compositionally biased region" description="Pro residues" evidence="1">
    <location>
        <begin position="321"/>
        <end position="330"/>
    </location>
</feature>
<protein>
    <submittedName>
        <fullName evidence="3">Uncharacterized protein</fullName>
    </submittedName>
</protein>
<keyword evidence="2" id="KW-0812">Transmembrane</keyword>
<keyword evidence="2" id="KW-1133">Transmembrane helix</keyword>
<keyword evidence="4" id="KW-1185">Reference proteome</keyword>
<evidence type="ECO:0000256" key="1">
    <source>
        <dbReference type="SAM" id="MobiDB-lite"/>
    </source>
</evidence>
<proteinExistence type="predicted"/>
<feature type="compositionally biased region" description="Polar residues" evidence="1">
    <location>
        <begin position="277"/>
        <end position="286"/>
    </location>
</feature>
<feature type="region of interest" description="Disordered" evidence="1">
    <location>
        <begin position="308"/>
        <end position="344"/>
    </location>
</feature>
<gene>
    <name evidence="3" type="ORF">CONPUDRAFT_142039</name>
</gene>
<comment type="caution">
    <text evidence="3">The sequence shown here is derived from an EMBL/GenBank/DDBJ whole genome shotgun (WGS) entry which is preliminary data.</text>
</comment>
<evidence type="ECO:0000313" key="4">
    <source>
        <dbReference type="Proteomes" id="UP000053558"/>
    </source>
</evidence>
<name>A0A5M3N3N0_CONPW</name>
<feature type="compositionally biased region" description="Low complexity" evidence="1">
    <location>
        <begin position="396"/>
        <end position="414"/>
    </location>
</feature>